<feature type="binding site" evidence="16">
    <location>
        <position position="891"/>
    </location>
    <ligand>
        <name>ATP</name>
        <dbReference type="ChEBI" id="CHEBI:30616"/>
    </ligand>
</feature>
<keyword evidence="24" id="KW-1185">Reference proteome</keyword>
<keyword evidence="4" id="KW-0813">Transport</keyword>
<evidence type="ECO:0000256" key="18">
    <source>
        <dbReference type="RuleBase" id="RU362033"/>
    </source>
</evidence>
<dbReference type="InterPro" id="IPR023214">
    <property type="entry name" value="HAD_sf"/>
</dbReference>
<dbReference type="InterPro" id="IPR018303">
    <property type="entry name" value="ATPase_P-typ_P_site"/>
</dbReference>
<dbReference type="FunFam" id="3.40.50.1000:FF:000009">
    <property type="entry name" value="Phospholipid-transporting ATPase"/>
    <property type="match status" value="1"/>
</dbReference>
<dbReference type="Proteomes" id="UP000015104">
    <property type="component" value="Unassembled WGS sequence"/>
</dbReference>
<dbReference type="Pfam" id="PF13246">
    <property type="entry name" value="Cation_ATPase"/>
    <property type="match status" value="1"/>
</dbReference>
<feature type="transmembrane region" description="Helical" evidence="18">
    <location>
        <begin position="390"/>
        <end position="410"/>
    </location>
</feature>
<dbReference type="SUPFAM" id="SSF81665">
    <property type="entry name" value="Calcium ATPase, transmembrane domain M"/>
    <property type="match status" value="1"/>
</dbReference>
<evidence type="ECO:0000256" key="19">
    <source>
        <dbReference type="SAM" id="MobiDB-lite"/>
    </source>
</evidence>
<feature type="domain" description="P-type ATPase N-terminal" evidence="21">
    <location>
        <begin position="111"/>
        <end position="168"/>
    </location>
</feature>
<dbReference type="InterPro" id="IPR032631">
    <property type="entry name" value="P-type_ATPase_N"/>
</dbReference>
<dbReference type="KEGG" id="tut:107366432"/>
<feature type="active site" description="4-aspartylphosphate intermediate" evidence="15">
    <location>
        <position position="450"/>
    </location>
</feature>
<evidence type="ECO:0000256" key="3">
    <source>
        <dbReference type="ARBA" id="ARBA00008109"/>
    </source>
</evidence>
<dbReference type="SFLD" id="SFLDS00003">
    <property type="entry name" value="Haloacid_Dehalogenase"/>
    <property type="match status" value="1"/>
</dbReference>
<dbReference type="Gene3D" id="2.70.150.10">
    <property type="entry name" value="Calcium-transporting ATPase, cytoplasmic transduction domain A"/>
    <property type="match status" value="1"/>
</dbReference>
<evidence type="ECO:0000256" key="5">
    <source>
        <dbReference type="ARBA" id="ARBA00022692"/>
    </source>
</evidence>
<dbReference type="OrthoDB" id="377733at2759"/>
<dbReference type="InterPro" id="IPR032630">
    <property type="entry name" value="P_typ_ATPase_c"/>
</dbReference>
<dbReference type="Pfam" id="PF16212">
    <property type="entry name" value="PhoLip_ATPase_C"/>
    <property type="match status" value="1"/>
</dbReference>
<feature type="transmembrane region" description="Helical" evidence="18">
    <location>
        <begin position="974"/>
        <end position="996"/>
    </location>
</feature>
<feature type="binding site" evidence="16">
    <location>
        <position position="670"/>
    </location>
    <ligand>
        <name>ATP</name>
        <dbReference type="ChEBI" id="CHEBI:30616"/>
    </ligand>
</feature>
<feature type="transmembrane region" description="Helical" evidence="18">
    <location>
        <begin position="168"/>
        <end position="185"/>
    </location>
</feature>
<dbReference type="Gene3D" id="3.40.50.1000">
    <property type="entry name" value="HAD superfamily/HAD-like"/>
    <property type="match status" value="1"/>
</dbReference>
<feature type="binding site" evidence="17">
    <location>
        <position position="887"/>
    </location>
    <ligand>
        <name>Mg(2+)</name>
        <dbReference type="ChEBI" id="CHEBI:18420"/>
    </ligand>
</feature>
<feature type="transmembrane region" description="Helical" evidence="18">
    <location>
        <begin position="948"/>
        <end position="968"/>
    </location>
</feature>
<keyword evidence="11 18" id="KW-1133">Transmembrane helix</keyword>
<evidence type="ECO:0000256" key="14">
    <source>
        <dbReference type="ARBA" id="ARBA00034036"/>
    </source>
</evidence>
<evidence type="ECO:0000259" key="21">
    <source>
        <dbReference type="Pfam" id="PF16209"/>
    </source>
</evidence>
<feature type="binding site" evidence="16">
    <location>
        <position position="699"/>
    </location>
    <ligand>
        <name>ATP</name>
        <dbReference type="ChEBI" id="CHEBI:30616"/>
    </ligand>
</feature>
<dbReference type="SUPFAM" id="SSF81653">
    <property type="entry name" value="Calcium ATPase, transduction domain A"/>
    <property type="match status" value="1"/>
</dbReference>
<evidence type="ECO:0000313" key="23">
    <source>
        <dbReference type="EnsemblMetazoa" id="tetur18g01480.1"/>
    </source>
</evidence>
<evidence type="ECO:0000256" key="7">
    <source>
        <dbReference type="ARBA" id="ARBA00022741"/>
    </source>
</evidence>
<dbReference type="InterPro" id="IPR001757">
    <property type="entry name" value="P_typ_ATPase"/>
</dbReference>
<feature type="binding site" evidence="16">
    <location>
        <position position="646"/>
    </location>
    <ligand>
        <name>ATP</name>
        <dbReference type="ChEBI" id="CHEBI:30616"/>
    </ligand>
</feature>
<feature type="transmembrane region" description="Helical" evidence="18">
    <location>
        <begin position="128"/>
        <end position="148"/>
    </location>
</feature>
<feature type="region of interest" description="Disordered" evidence="19">
    <location>
        <begin position="1"/>
        <end position="28"/>
    </location>
</feature>
<evidence type="ECO:0000256" key="9">
    <source>
        <dbReference type="ARBA" id="ARBA00022842"/>
    </source>
</evidence>
<dbReference type="Pfam" id="PF16209">
    <property type="entry name" value="PhoLip_ATPase_N"/>
    <property type="match status" value="1"/>
</dbReference>
<feature type="domain" description="P-type ATPase C-terminal" evidence="22">
    <location>
        <begin position="914"/>
        <end position="1140"/>
    </location>
</feature>
<evidence type="ECO:0000256" key="2">
    <source>
        <dbReference type="ARBA" id="ARBA00004127"/>
    </source>
</evidence>
<dbReference type="InterPro" id="IPR044492">
    <property type="entry name" value="P_typ_ATPase_HD_dom"/>
</dbReference>
<keyword evidence="10 18" id="KW-1278">Translocase</keyword>
<dbReference type="Pfam" id="PF00122">
    <property type="entry name" value="E1-E2_ATPase"/>
    <property type="match status" value="1"/>
</dbReference>
<keyword evidence="13 18" id="KW-0472">Membrane</keyword>
<dbReference type="NCBIfam" id="TIGR01652">
    <property type="entry name" value="ATPase-Plipid"/>
    <property type="match status" value="1"/>
</dbReference>
<dbReference type="InterPro" id="IPR006539">
    <property type="entry name" value="P-type_ATPase_IV"/>
</dbReference>
<evidence type="ECO:0000259" key="20">
    <source>
        <dbReference type="Pfam" id="PF00122"/>
    </source>
</evidence>
<dbReference type="HOGENOM" id="CLU_144304_0_0_1"/>
<evidence type="ECO:0000256" key="12">
    <source>
        <dbReference type="ARBA" id="ARBA00023055"/>
    </source>
</evidence>
<dbReference type="GO" id="GO:0005886">
    <property type="term" value="C:plasma membrane"/>
    <property type="evidence" value="ECO:0007669"/>
    <property type="project" value="TreeGrafter"/>
</dbReference>
<feature type="binding site" evidence="17">
    <location>
        <position position="891"/>
    </location>
    <ligand>
        <name>Mg(2+)</name>
        <dbReference type="ChEBI" id="CHEBI:18420"/>
    </ligand>
</feature>
<dbReference type="FunFam" id="3.40.1110.10:FF:000097">
    <property type="entry name" value="Phospholipid-transporting ATPase"/>
    <property type="match status" value="1"/>
</dbReference>
<feature type="binding site" evidence="16">
    <location>
        <position position="867"/>
    </location>
    <ligand>
        <name>ATP</name>
        <dbReference type="ChEBI" id="CHEBI:30616"/>
    </ligand>
</feature>
<evidence type="ECO:0000256" key="1">
    <source>
        <dbReference type="ARBA" id="ARBA00001946"/>
    </source>
</evidence>
<feature type="compositionally biased region" description="Low complexity" evidence="19">
    <location>
        <begin position="7"/>
        <end position="21"/>
    </location>
</feature>
<organism evidence="23 24">
    <name type="scientific">Tetranychus urticae</name>
    <name type="common">Two-spotted spider mite</name>
    <dbReference type="NCBI Taxonomy" id="32264"/>
    <lineage>
        <taxon>Eukaryota</taxon>
        <taxon>Metazoa</taxon>
        <taxon>Ecdysozoa</taxon>
        <taxon>Arthropoda</taxon>
        <taxon>Chelicerata</taxon>
        <taxon>Arachnida</taxon>
        <taxon>Acari</taxon>
        <taxon>Acariformes</taxon>
        <taxon>Trombidiformes</taxon>
        <taxon>Prostigmata</taxon>
        <taxon>Eleutherengona</taxon>
        <taxon>Raphignathae</taxon>
        <taxon>Tetranychoidea</taxon>
        <taxon>Tetranychidae</taxon>
        <taxon>Tetranychus</taxon>
    </lineage>
</organism>
<evidence type="ECO:0000256" key="16">
    <source>
        <dbReference type="PIRSR" id="PIRSR606539-2"/>
    </source>
</evidence>
<dbReference type="eggNOG" id="KOG0210">
    <property type="taxonomic scope" value="Eukaryota"/>
</dbReference>
<dbReference type="GO" id="GO:0045332">
    <property type="term" value="P:phospholipid translocation"/>
    <property type="evidence" value="ECO:0007669"/>
    <property type="project" value="TreeGrafter"/>
</dbReference>
<dbReference type="GO" id="GO:0016887">
    <property type="term" value="F:ATP hydrolysis activity"/>
    <property type="evidence" value="ECO:0007669"/>
    <property type="project" value="InterPro"/>
</dbReference>
<feature type="binding site" evidence="16">
    <location>
        <position position="604"/>
    </location>
    <ligand>
        <name>ATP</name>
        <dbReference type="ChEBI" id="CHEBI:30616"/>
    </ligand>
</feature>
<dbReference type="SUPFAM" id="SSF56784">
    <property type="entry name" value="HAD-like"/>
    <property type="match status" value="1"/>
</dbReference>
<keyword evidence="12" id="KW-0445">Lipid transport</keyword>
<feature type="transmembrane region" description="Helical" evidence="18">
    <location>
        <begin position="1025"/>
        <end position="1045"/>
    </location>
</feature>
<evidence type="ECO:0000313" key="24">
    <source>
        <dbReference type="Proteomes" id="UP000015104"/>
    </source>
</evidence>
<dbReference type="PANTHER" id="PTHR24092:SF5">
    <property type="entry name" value="PHOSPHOLIPID-TRANSPORTING ATPASE"/>
    <property type="match status" value="1"/>
</dbReference>
<dbReference type="GO" id="GO:0005524">
    <property type="term" value="F:ATP binding"/>
    <property type="evidence" value="ECO:0007669"/>
    <property type="project" value="UniProtKB-UniRule"/>
</dbReference>
<dbReference type="Gene3D" id="3.40.1110.10">
    <property type="entry name" value="Calcium-transporting ATPase, cytoplasmic domain N"/>
    <property type="match status" value="1"/>
</dbReference>
<comment type="cofactor">
    <cofactor evidence="1 17">
        <name>Mg(2+)</name>
        <dbReference type="ChEBI" id="CHEBI:18420"/>
    </cofactor>
</comment>
<name>T1KQX3_TETUR</name>
<keyword evidence="5 18" id="KW-0812">Transmembrane</keyword>
<dbReference type="PROSITE" id="PS00154">
    <property type="entry name" value="ATPASE_E1_E2"/>
    <property type="match status" value="1"/>
</dbReference>
<dbReference type="GO" id="GO:0006897">
    <property type="term" value="P:endocytosis"/>
    <property type="evidence" value="ECO:0007669"/>
    <property type="project" value="TreeGrafter"/>
</dbReference>
<evidence type="ECO:0000256" key="4">
    <source>
        <dbReference type="ARBA" id="ARBA00022448"/>
    </source>
</evidence>
<dbReference type="SUPFAM" id="SSF81660">
    <property type="entry name" value="Metal cation-transporting ATPase, ATP-binding domain N"/>
    <property type="match status" value="1"/>
</dbReference>
<evidence type="ECO:0000256" key="10">
    <source>
        <dbReference type="ARBA" id="ARBA00022967"/>
    </source>
</evidence>
<feature type="binding site" evidence="17">
    <location>
        <position position="452"/>
    </location>
    <ligand>
        <name>Mg(2+)</name>
        <dbReference type="ChEBI" id="CHEBI:18420"/>
    </ligand>
</feature>
<dbReference type="GO" id="GO:0000287">
    <property type="term" value="F:magnesium ion binding"/>
    <property type="evidence" value="ECO:0007669"/>
    <property type="project" value="UniProtKB-UniRule"/>
</dbReference>
<keyword evidence="7 16" id="KW-0547">Nucleotide-binding</keyword>
<evidence type="ECO:0000259" key="22">
    <source>
        <dbReference type="Pfam" id="PF16212"/>
    </source>
</evidence>
<dbReference type="GO" id="GO:0140326">
    <property type="term" value="F:ATPase-coupled intramembrane lipid transporter activity"/>
    <property type="evidence" value="ECO:0007669"/>
    <property type="project" value="UniProtKB-EC"/>
</dbReference>
<dbReference type="OMA" id="IAITTWH"/>
<feature type="binding site" evidence="17">
    <location>
        <position position="450"/>
    </location>
    <ligand>
        <name>Mg(2+)</name>
        <dbReference type="ChEBI" id="CHEBI:18420"/>
    </ligand>
</feature>
<dbReference type="GO" id="GO:0006890">
    <property type="term" value="P:retrograde vesicle-mediated transport, Golgi to endoplasmic reticulum"/>
    <property type="evidence" value="ECO:0007669"/>
    <property type="project" value="TreeGrafter"/>
</dbReference>
<dbReference type="GO" id="GO:0005768">
    <property type="term" value="C:endosome"/>
    <property type="evidence" value="ECO:0007669"/>
    <property type="project" value="TreeGrafter"/>
</dbReference>
<sequence length="1147" mass="129780">MKQKSWSPSNPSGGGSNSSDDSVIESTENDSLLYSRSSKARIDRSTYLLPLGNRRPSLGSDQLAPSSSLFKRFSCLCCLCNCFSSLLSKMGGLLCRKKHYEARTVAIGRPNARDKYPTNIIRNQKYNIVTFLPVVLFNQFKFFLNLYFLLMACSQFIPEFKVGLLYTYWAPLGFVLAATLIREAVDDILRYKRDKAVNSQLYRILTPDGVVALPSSKIRVGDIIIVDKDQRVPADMVFLKTSEKNGACFIRTDQLDGETDWKLRLAVPATQEFDSIEEIFKCDALVYTEEPRLDIHSFNGKFTLNDAAISLGIENTLWANTVIASGTATGVVIYTGPETRSVMNNLEPRSKVCLLDIEVNELTKVLFMAVVVLSTAMICLKGFNGPWYRYWFRFLLLFSYIIPISLRVNLEMGRVVYSYMIQRDIEIPGTIVRTTTIPEDLGRISYLLTDKTGTLTRNEMVFKKIHLGKVSYTPEYFDEVAAILRAAFSPQNQPHHGSHRRQDSSASNISISSEKRFHAKHIRVDSYEIDRDTIYRVQSAVAAIALCHNVTPSYDNDLDSFNAGNSSATIDLLGGSNTSLSGNPSVAIPLSMRGISYQASSPDEVALVQWTEKVGLALVHRDLNSMKLRNPLGMIMNYEILQIFPFSSETKRMGIIVRDMATKEIIFLLKGADVVMNQIIQYSDWLQEQCDNMARSGLRTLVVARKFLSEDQYADFQFRYHQAKLCLHDRAARMGSVLATLEKDMELLCLTGVEDRLQEGVPTTLKGLQDAGIKIWMLTGDKLETAQSIAKASQLVKRMQEMYVFRPIESRSEANMELNNFRRKNDCPLVIRGEDLEICLKNYPQVFMEISCQCPAVICCRCSPTQKAEVVRLIQNYTGRRACAIGDGGNDVSMIQTAAIGIGIVGKEGQQASLAADFSITQFNHIYRLILLHGRYSYKRSAQLCQFIIHRGLIISTLQAIFSSIFYFASVALYPSLLLVGYATLYTMFPVFSLVLDKDVPPHLVIRYPELYKLMKGRSLTYKTFFIWVLISIYQGGVIMYGAMLLFNDELIHVVAITFTSVILTELLMLAFTVRTWHWLMIVAEFISLSFYLMTLIIFPQYFDETFIQTRAFLWKVILLTIVSCLPLYILKFLHRKIAPPSHCKLT</sequence>
<feature type="transmembrane region" description="Helical" evidence="18">
    <location>
        <begin position="365"/>
        <end position="384"/>
    </location>
</feature>
<feature type="binding site" evidence="16">
    <location>
        <position position="451"/>
    </location>
    <ligand>
        <name>ATP</name>
        <dbReference type="ChEBI" id="CHEBI:30616"/>
    </ligand>
</feature>
<keyword evidence="8 16" id="KW-0067">ATP-binding</keyword>
<feature type="binding site" evidence="16">
    <location>
        <position position="890"/>
    </location>
    <ligand>
        <name>ATP</name>
        <dbReference type="ChEBI" id="CHEBI:30616"/>
    </ligand>
</feature>
<dbReference type="InterPro" id="IPR059000">
    <property type="entry name" value="ATPase_P-type_domA"/>
</dbReference>
<gene>
    <name evidence="23" type="primary">107366432</name>
</gene>
<comment type="similarity">
    <text evidence="3 18">Belongs to the cation transport ATPase (P-type) (TC 3.A.3) family. Type IV subfamily.</text>
</comment>
<dbReference type="InterPro" id="IPR008250">
    <property type="entry name" value="ATPase_P-typ_transduc_dom_A_sf"/>
</dbReference>
<evidence type="ECO:0000256" key="13">
    <source>
        <dbReference type="ARBA" id="ARBA00023136"/>
    </source>
</evidence>
<dbReference type="InterPro" id="IPR036412">
    <property type="entry name" value="HAD-like_sf"/>
</dbReference>
<reference evidence="24" key="1">
    <citation type="submission" date="2011-08" db="EMBL/GenBank/DDBJ databases">
        <authorList>
            <person name="Rombauts S."/>
        </authorList>
    </citation>
    <scope>NUCLEOTIDE SEQUENCE</scope>
    <source>
        <strain evidence="24">London</strain>
    </source>
</reference>
<feature type="transmembrane region" description="Helical" evidence="18">
    <location>
        <begin position="1079"/>
        <end position="1100"/>
    </location>
</feature>
<comment type="subcellular location">
    <subcellularLocation>
        <location evidence="2">Endomembrane system</location>
        <topology evidence="2">Multi-pass membrane protein</topology>
    </subcellularLocation>
    <subcellularLocation>
        <location evidence="18">Membrane</location>
        <topology evidence="18">Multi-pass membrane protein</topology>
    </subcellularLocation>
</comment>
<keyword evidence="6 17" id="KW-0479">Metal-binding</keyword>
<evidence type="ECO:0000256" key="8">
    <source>
        <dbReference type="ARBA" id="ARBA00022840"/>
    </source>
</evidence>
<feature type="region of interest" description="Disordered" evidence="19">
    <location>
        <begin position="491"/>
        <end position="510"/>
    </location>
</feature>
<dbReference type="EMBL" id="CAEY01000382">
    <property type="status" value="NOT_ANNOTATED_CDS"/>
    <property type="molecule type" value="Genomic_DNA"/>
</dbReference>
<accession>T1KQX3</accession>
<feature type="binding site" evidence="16">
    <location>
        <position position="779"/>
    </location>
    <ligand>
        <name>ATP</name>
        <dbReference type="ChEBI" id="CHEBI:30616"/>
    </ligand>
</feature>
<evidence type="ECO:0000256" key="15">
    <source>
        <dbReference type="PIRSR" id="PIRSR606539-1"/>
    </source>
</evidence>
<protein>
    <recommendedName>
        <fullName evidence="18">Phospholipid-transporting ATPase</fullName>
        <ecNumber evidence="18">7.6.2.1</ecNumber>
    </recommendedName>
</protein>
<dbReference type="InterPro" id="IPR023299">
    <property type="entry name" value="ATPase_P-typ_cyto_dom_N"/>
</dbReference>
<evidence type="ECO:0000256" key="11">
    <source>
        <dbReference type="ARBA" id="ARBA00022989"/>
    </source>
</evidence>
<proteinExistence type="inferred from homology"/>
<dbReference type="InterPro" id="IPR023298">
    <property type="entry name" value="ATPase_P-typ_TM_dom_sf"/>
</dbReference>
<feature type="binding site" evidence="16">
    <location>
        <position position="781"/>
    </location>
    <ligand>
        <name>ATP</name>
        <dbReference type="ChEBI" id="CHEBI:30616"/>
    </ligand>
</feature>
<keyword evidence="9 17" id="KW-0460">Magnesium</keyword>
<feature type="domain" description="P-type ATPase A" evidence="20">
    <location>
        <begin position="208"/>
        <end position="340"/>
    </location>
</feature>
<dbReference type="NCBIfam" id="TIGR01494">
    <property type="entry name" value="ATPase_P-type"/>
    <property type="match status" value="2"/>
</dbReference>
<dbReference type="EnsemblMetazoa" id="tetur18g01480.1">
    <property type="protein sequence ID" value="tetur18g01480.1"/>
    <property type="gene ID" value="tetur18g01480"/>
</dbReference>
<feature type="transmembrane region" description="Helical" evidence="18">
    <location>
        <begin position="1051"/>
        <end position="1072"/>
    </location>
</feature>
<comment type="catalytic activity">
    <reaction evidence="14 18">
        <text>ATP + H2O + phospholipidSide 1 = ADP + phosphate + phospholipidSide 2.</text>
        <dbReference type="EC" id="7.6.2.1"/>
    </reaction>
</comment>
<dbReference type="PRINTS" id="PR00119">
    <property type="entry name" value="CATATPASE"/>
</dbReference>
<dbReference type="AlphaFoldDB" id="T1KQX3"/>
<feature type="transmembrane region" description="Helical" evidence="18">
    <location>
        <begin position="1112"/>
        <end position="1131"/>
    </location>
</feature>
<dbReference type="STRING" id="32264.T1KQX3"/>
<feature type="binding site" evidence="16">
    <location>
        <position position="450"/>
    </location>
    <ligand>
        <name>ATP</name>
        <dbReference type="ChEBI" id="CHEBI:30616"/>
    </ligand>
</feature>
<feature type="binding site" evidence="16">
    <location>
        <position position="452"/>
    </location>
    <ligand>
        <name>ATP</name>
        <dbReference type="ChEBI" id="CHEBI:30616"/>
    </ligand>
</feature>
<reference evidence="23" key="2">
    <citation type="submission" date="2015-06" db="UniProtKB">
        <authorList>
            <consortium name="EnsemblMetazoa"/>
        </authorList>
    </citation>
    <scope>IDENTIFICATION</scope>
</reference>
<evidence type="ECO:0000256" key="6">
    <source>
        <dbReference type="ARBA" id="ARBA00022723"/>
    </source>
</evidence>
<feature type="binding site" evidence="16">
    <location>
        <position position="780"/>
    </location>
    <ligand>
        <name>ATP</name>
        <dbReference type="ChEBI" id="CHEBI:30616"/>
    </ligand>
</feature>
<dbReference type="SFLD" id="SFLDF00027">
    <property type="entry name" value="p-type_atpase"/>
    <property type="match status" value="1"/>
</dbReference>
<dbReference type="GO" id="GO:0005802">
    <property type="term" value="C:trans-Golgi network"/>
    <property type="evidence" value="ECO:0007669"/>
    <property type="project" value="TreeGrafter"/>
</dbReference>
<evidence type="ECO:0000256" key="17">
    <source>
        <dbReference type="PIRSR" id="PIRSR606539-3"/>
    </source>
</evidence>
<dbReference type="EC" id="7.6.2.1" evidence="18"/>
<dbReference type="SFLD" id="SFLDG00002">
    <property type="entry name" value="C1.7:_P-type_atpase_like"/>
    <property type="match status" value="1"/>
</dbReference>
<dbReference type="PANTHER" id="PTHR24092">
    <property type="entry name" value="PROBABLE PHOSPHOLIPID-TRANSPORTING ATPASE"/>
    <property type="match status" value="1"/>
</dbReference>
<feature type="binding site" evidence="16">
    <location>
        <position position="861"/>
    </location>
    <ligand>
        <name>ATP</name>
        <dbReference type="ChEBI" id="CHEBI:30616"/>
    </ligand>
</feature>